<protein>
    <submittedName>
        <fullName evidence="5">DNAase</fullName>
    </submittedName>
</protein>
<dbReference type="EMBL" id="MPRL01000010">
    <property type="protein sequence ID" value="OOZ41421.1"/>
    <property type="molecule type" value="Genomic_DNA"/>
</dbReference>
<gene>
    <name evidence="5" type="ORF">BOW53_04010</name>
</gene>
<dbReference type="CDD" id="cd01310">
    <property type="entry name" value="TatD_DNAse"/>
    <property type="match status" value="1"/>
</dbReference>
<dbReference type="NCBIfam" id="TIGR00010">
    <property type="entry name" value="YchF/TatD family DNA exonuclease"/>
    <property type="match status" value="1"/>
</dbReference>
<dbReference type="AlphaFoldDB" id="A0A1T2L8K6"/>
<keyword evidence="6" id="KW-1185">Reference proteome</keyword>
<feature type="binding site" evidence="4">
    <location>
        <position position="152"/>
    </location>
    <ligand>
        <name>a divalent metal cation</name>
        <dbReference type="ChEBI" id="CHEBI:60240"/>
        <label>2</label>
    </ligand>
</feature>
<keyword evidence="3" id="KW-0378">Hydrolase</keyword>
<comment type="caution">
    <text evidence="5">The sequence shown here is derived from an EMBL/GenBank/DDBJ whole genome shotgun (WGS) entry which is preliminary data.</text>
</comment>
<evidence type="ECO:0000313" key="6">
    <source>
        <dbReference type="Proteomes" id="UP000191110"/>
    </source>
</evidence>
<feature type="binding site" evidence="4">
    <location>
        <position position="202"/>
    </location>
    <ligand>
        <name>a divalent metal cation</name>
        <dbReference type="ChEBI" id="CHEBI:60240"/>
        <label>1</label>
    </ligand>
</feature>
<dbReference type="PROSITE" id="PS01090">
    <property type="entry name" value="TATD_2"/>
    <property type="match status" value="1"/>
</dbReference>
<dbReference type="RefSeq" id="WP_078482797.1">
    <property type="nucleotide sequence ID" value="NZ_MPRL01000010.1"/>
</dbReference>
<accession>A0A1T2L8K6</accession>
<dbReference type="FunFam" id="3.20.20.140:FF:000005">
    <property type="entry name" value="TatD family hydrolase"/>
    <property type="match status" value="1"/>
</dbReference>
<dbReference type="InterPro" id="IPR032466">
    <property type="entry name" value="Metal_Hydrolase"/>
</dbReference>
<feature type="binding site" evidence="4">
    <location>
        <position position="9"/>
    </location>
    <ligand>
        <name>a divalent metal cation</name>
        <dbReference type="ChEBI" id="CHEBI:60240"/>
        <label>1</label>
    </ligand>
</feature>
<dbReference type="PROSITE" id="PS01137">
    <property type="entry name" value="TATD_1"/>
    <property type="match status" value="1"/>
</dbReference>
<evidence type="ECO:0000256" key="1">
    <source>
        <dbReference type="ARBA" id="ARBA00009275"/>
    </source>
</evidence>
<dbReference type="PIRSF" id="PIRSF005902">
    <property type="entry name" value="DNase_TatD"/>
    <property type="match status" value="1"/>
</dbReference>
<sequence length="255" mass="28832">MDLIDSHCHIDLPEFDADRAAILQQCRAFGMTDIIVPGISRDSWDHLLEVSADEPMLHPALGLHPMVIERHENEHLDDLELYIEKHQPLAMGEIGLDYYHKGSDRDRQRFLFEAQLEVARNHGLPVILHVRKAHDEVLDMLQRAKVPGGIAHAFNGSLHQAKRYLSMGFKLGFGGALTYEKATKLRQLVREVPLNAIVLETDAPDMAPYPHRNERNSPTNLPLILDAMAELRNINREVLARISAQNARRIFGLAG</sequence>
<dbReference type="InterPro" id="IPR018228">
    <property type="entry name" value="DNase_TatD-rel_CS"/>
</dbReference>
<dbReference type="GO" id="GO:0005829">
    <property type="term" value="C:cytosol"/>
    <property type="evidence" value="ECO:0007669"/>
    <property type="project" value="TreeGrafter"/>
</dbReference>
<dbReference type="Gene3D" id="3.20.20.140">
    <property type="entry name" value="Metal-dependent hydrolases"/>
    <property type="match status" value="1"/>
</dbReference>
<dbReference type="GO" id="GO:0004536">
    <property type="term" value="F:DNA nuclease activity"/>
    <property type="evidence" value="ECO:0007669"/>
    <property type="project" value="InterPro"/>
</dbReference>
<comment type="similarity">
    <text evidence="1">Belongs to the metallo-dependent hydrolases superfamily. TatD-type hydrolase family.</text>
</comment>
<keyword evidence="2 4" id="KW-0479">Metal-binding</keyword>
<dbReference type="InterPro" id="IPR015991">
    <property type="entry name" value="TatD/YcfH-like"/>
</dbReference>
<dbReference type="PANTHER" id="PTHR46124">
    <property type="entry name" value="D-AMINOACYL-TRNA DEACYLASE"/>
    <property type="match status" value="1"/>
</dbReference>
<evidence type="ECO:0000313" key="5">
    <source>
        <dbReference type="EMBL" id="OOZ41421.1"/>
    </source>
</evidence>
<evidence type="ECO:0000256" key="3">
    <source>
        <dbReference type="ARBA" id="ARBA00022801"/>
    </source>
</evidence>
<reference evidence="5 6" key="1">
    <citation type="submission" date="2016-11" db="EMBL/GenBank/DDBJ databases">
        <title>Mixed transmission modes and dynamic genome evolution in an obligate animal-bacterial symbiosis.</title>
        <authorList>
            <person name="Russell S.L."/>
            <person name="Corbett-Detig R.B."/>
            <person name="Cavanaugh C.M."/>
        </authorList>
    </citation>
    <scope>NUCLEOTIDE SEQUENCE [LARGE SCALE GENOMIC DNA]</scope>
    <source>
        <strain evidence="5">Sveles-Q1</strain>
    </source>
</reference>
<feature type="binding site" evidence="4">
    <location>
        <position position="129"/>
    </location>
    <ligand>
        <name>a divalent metal cation</name>
        <dbReference type="ChEBI" id="CHEBI:60240"/>
        <label>2</label>
    </ligand>
</feature>
<proteinExistence type="inferred from homology"/>
<dbReference type="SUPFAM" id="SSF51556">
    <property type="entry name" value="Metallo-dependent hydrolases"/>
    <property type="match status" value="1"/>
</dbReference>
<dbReference type="InterPro" id="IPR001130">
    <property type="entry name" value="TatD-like"/>
</dbReference>
<dbReference type="PROSITE" id="PS01091">
    <property type="entry name" value="TATD_3"/>
    <property type="match status" value="1"/>
</dbReference>
<evidence type="ECO:0000256" key="4">
    <source>
        <dbReference type="PIRSR" id="PIRSR005902-1"/>
    </source>
</evidence>
<dbReference type="GO" id="GO:0016788">
    <property type="term" value="F:hydrolase activity, acting on ester bonds"/>
    <property type="evidence" value="ECO:0007669"/>
    <property type="project" value="InterPro"/>
</dbReference>
<dbReference type="OrthoDB" id="9810005at2"/>
<feature type="binding site" evidence="4">
    <location>
        <position position="93"/>
    </location>
    <ligand>
        <name>a divalent metal cation</name>
        <dbReference type="ChEBI" id="CHEBI:60240"/>
        <label>1</label>
    </ligand>
</feature>
<organism evidence="5 6">
    <name type="scientific">Solemya pervernicosa gill symbiont</name>
    <dbReference type="NCBI Taxonomy" id="642797"/>
    <lineage>
        <taxon>Bacteria</taxon>
        <taxon>Pseudomonadati</taxon>
        <taxon>Pseudomonadota</taxon>
        <taxon>Gammaproteobacteria</taxon>
        <taxon>sulfur-oxidizing symbionts</taxon>
    </lineage>
</organism>
<dbReference type="GO" id="GO:0046872">
    <property type="term" value="F:metal ion binding"/>
    <property type="evidence" value="ECO:0007669"/>
    <property type="project" value="UniProtKB-KW"/>
</dbReference>
<name>A0A1T2L8K6_9GAMM</name>
<dbReference type="Pfam" id="PF01026">
    <property type="entry name" value="TatD_DNase"/>
    <property type="match status" value="1"/>
</dbReference>
<dbReference type="Proteomes" id="UP000191110">
    <property type="component" value="Unassembled WGS sequence"/>
</dbReference>
<dbReference type="PANTHER" id="PTHR46124:SF3">
    <property type="entry name" value="HYDROLASE"/>
    <property type="match status" value="1"/>
</dbReference>
<feature type="binding site" evidence="4">
    <location>
        <position position="7"/>
    </location>
    <ligand>
        <name>a divalent metal cation</name>
        <dbReference type="ChEBI" id="CHEBI:60240"/>
        <label>1</label>
    </ligand>
</feature>
<evidence type="ECO:0000256" key="2">
    <source>
        <dbReference type="ARBA" id="ARBA00022723"/>
    </source>
</evidence>